<dbReference type="Gene3D" id="3.40.50.620">
    <property type="entry name" value="HUPs"/>
    <property type="match status" value="1"/>
</dbReference>
<dbReference type="NCBIfam" id="NF010192">
    <property type="entry name" value="PRK13671.1"/>
    <property type="match status" value="1"/>
</dbReference>
<dbReference type="EMBL" id="AJWZ01008227">
    <property type="protein sequence ID" value="EKC54694.1"/>
    <property type="molecule type" value="Genomic_DNA"/>
</dbReference>
<dbReference type="HAMAP" id="MF_01539">
    <property type="entry name" value="TmcAL"/>
    <property type="match status" value="1"/>
</dbReference>
<name>K1SGZ6_9ZZZZ</name>
<dbReference type="PANTHER" id="PTHR37825">
    <property type="entry name" value="TRNA(MET) CYTIDINE ACETATE LIGASE"/>
    <property type="match status" value="1"/>
</dbReference>
<organism evidence="1">
    <name type="scientific">human gut metagenome</name>
    <dbReference type="NCBI Taxonomy" id="408170"/>
    <lineage>
        <taxon>unclassified sequences</taxon>
        <taxon>metagenomes</taxon>
        <taxon>organismal metagenomes</taxon>
    </lineage>
</organism>
<dbReference type="Pfam" id="PF05636">
    <property type="entry name" value="HIGH_NTase1"/>
    <property type="match status" value="1"/>
</dbReference>
<evidence type="ECO:0000313" key="1">
    <source>
        <dbReference type="EMBL" id="EKC54694.1"/>
    </source>
</evidence>
<dbReference type="InterPro" id="IPR008513">
    <property type="entry name" value="tRNA(Met)_cyd_acetate_ligase"/>
</dbReference>
<dbReference type="AlphaFoldDB" id="K1SGZ6"/>
<proteinExistence type="inferred from homology"/>
<dbReference type="SUPFAM" id="SSF52374">
    <property type="entry name" value="Nucleotidylyl transferase"/>
    <property type="match status" value="1"/>
</dbReference>
<gene>
    <name evidence="1" type="ORF">OBE_11924</name>
</gene>
<dbReference type="PANTHER" id="PTHR37825:SF1">
    <property type="entry name" value="TRNA(MET) CYTIDINE ACETATE LIGASE"/>
    <property type="match status" value="1"/>
</dbReference>
<dbReference type="InterPro" id="IPR014729">
    <property type="entry name" value="Rossmann-like_a/b/a_fold"/>
</dbReference>
<dbReference type="NCBIfam" id="NF010191">
    <property type="entry name" value="PRK13670.1"/>
    <property type="match status" value="1"/>
</dbReference>
<reference evidence="1" key="1">
    <citation type="journal article" date="2013" name="Environ. Microbiol.">
        <title>Microbiota from the distal guts of lean and obese adolescents exhibit partial functional redundancy besides clear differences in community structure.</title>
        <authorList>
            <person name="Ferrer M."/>
            <person name="Ruiz A."/>
            <person name="Lanza F."/>
            <person name="Haange S.B."/>
            <person name="Oberbach A."/>
            <person name="Till H."/>
            <person name="Bargiela R."/>
            <person name="Campoy C."/>
            <person name="Segura M.T."/>
            <person name="Richter M."/>
            <person name="von Bergen M."/>
            <person name="Seifert J."/>
            <person name="Suarez A."/>
        </authorList>
    </citation>
    <scope>NUCLEOTIDE SEQUENCE</scope>
</reference>
<sequence length="367" mass="42228">MYHLNSIRKLYPNDTIVLVLSGNFTQRGDFSIIDKWTKVKIAKEMGIDLIVELPFVFATQSADFFAYGAISLLEALKVSKIVFGSENDNLADLEAIAKCQVQNEDYDKLVKIYSKFGLNYPTAVSNALYDLTGKRIDTPNDLLGISYIKTILKNNYKIKPICIKRTTDYHDDVLNNISSATAIRKALENGLDVRKAVPEMVIKYLDYDNLHFKEKYFSLLKYRILTDEDLSSYQGVDEGIDKKLKKAVVCSTSYDELIDSVKSKRYTYNRINRMLLHILVGFTKEMSKSMKEIDYIRILGFNDKGRSYLNKVKKEVNLPILSRFKRNFSPILDFELKTTSIYGLINNDRNLILEEYNNHLGGENNEK</sequence>
<protein>
    <submittedName>
        <fullName evidence="1">Protein containing DUF795</fullName>
    </submittedName>
</protein>
<comment type="caution">
    <text evidence="1">The sequence shown here is derived from an EMBL/GenBank/DDBJ whole genome shotgun (WGS) entry which is preliminary data.</text>
</comment>
<accession>K1SGZ6</accession>